<feature type="compositionally biased region" description="Low complexity" evidence="1">
    <location>
        <begin position="142"/>
        <end position="154"/>
    </location>
</feature>
<evidence type="ECO:0000313" key="5">
    <source>
        <dbReference type="Proteomes" id="UP000236736"/>
    </source>
</evidence>
<organism evidence="4 5">
    <name type="scientific">Algoriphagus boritolerans DSM 17298 = JCM 18970</name>
    <dbReference type="NCBI Taxonomy" id="1120964"/>
    <lineage>
        <taxon>Bacteria</taxon>
        <taxon>Pseudomonadati</taxon>
        <taxon>Bacteroidota</taxon>
        <taxon>Cytophagia</taxon>
        <taxon>Cytophagales</taxon>
        <taxon>Cyclobacteriaceae</taxon>
        <taxon>Algoriphagus</taxon>
    </lineage>
</organism>
<feature type="region of interest" description="Disordered" evidence="1">
    <location>
        <begin position="122"/>
        <end position="161"/>
    </location>
</feature>
<keyword evidence="2" id="KW-1133">Transmembrane helix</keyword>
<dbReference type="PROSITE" id="PS51724">
    <property type="entry name" value="SPOR"/>
    <property type="match status" value="1"/>
</dbReference>
<gene>
    <name evidence="4" type="ORF">SAMN03080598_00866</name>
</gene>
<feature type="compositionally biased region" description="Polar residues" evidence="1">
    <location>
        <begin position="122"/>
        <end position="134"/>
    </location>
</feature>
<sequence>MATKDSDIKQWTDPKDYGLPFVEITPIRAKSIPAEELQVSPIVNMEIKQEVETLIPAISDGNPEPIPTDTPVTVEDKAETVKTVSTSKPENKKTAAWVWIVLVLGLALVGFIIWQIQSQSTPSTNVQQAENSKVSPEEERTSTASTEPESTPTEQNQITENHDSIVNQSISNPNISKPAETGTTIANIASGNLIRIESKAERPQYFIIVGSLPNEKLAIEEANQYFGKSPEIYLISPEEGSRNYRLALSKFGSFRLAADELERIKSQYTEELWILKY</sequence>
<dbReference type="EMBL" id="FNVR01000003">
    <property type="protein sequence ID" value="SEF64589.1"/>
    <property type="molecule type" value="Genomic_DNA"/>
</dbReference>
<evidence type="ECO:0000256" key="1">
    <source>
        <dbReference type="SAM" id="MobiDB-lite"/>
    </source>
</evidence>
<proteinExistence type="predicted"/>
<dbReference type="AlphaFoldDB" id="A0A1H5TPB3"/>
<keyword evidence="5" id="KW-1185">Reference proteome</keyword>
<dbReference type="OrthoDB" id="982063at2"/>
<feature type="domain" description="SPOR" evidence="3">
    <location>
        <begin position="199"/>
        <end position="277"/>
    </location>
</feature>
<accession>A0A1H5TPB3</accession>
<evidence type="ECO:0000259" key="3">
    <source>
        <dbReference type="PROSITE" id="PS51724"/>
    </source>
</evidence>
<evidence type="ECO:0000313" key="4">
    <source>
        <dbReference type="EMBL" id="SEF64589.1"/>
    </source>
</evidence>
<keyword evidence="2" id="KW-0472">Membrane</keyword>
<evidence type="ECO:0000256" key="2">
    <source>
        <dbReference type="SAM" id="Phobius"/>
    </source>
</evidence>
<dbReference type="Proteomes" id="UP000236736">
    <property type="component" value="Unassembled WGS sequence"/>
</dbReference>
<dbReference type="STRING" id="1120964.GCA_001313265_00750"/>
<dbReference type="GO" id="GO:0042834">
    <property type="term" value="F:peptidoglycan binding"/>
    <property type="evidence" value="ECO:0007669"/>
    <property type="project" value="InterPro"/>
</dbReference>
<protein>
    <recommendedName>
        <fullName evidence="3">SPOR domain-containing protein</fullName>
    </recommendedName>
</protein>
<keyword evidence="2" id="KW-0812">Transmembrane</keyword>
<dbReference type="RefSeq" id="WP_103923572.1">
    <property type="nucleotide sequence ID" value="NZ_FNVR01000003.1"/>
</dbReference>
<name>A0A1H5TPB3_9BACT</name>
<reference evidence="5" key="1">
    <citation type="submission" date="2016-10" db="EMBL/GenBank/DDBJ databases">
        <authorList>
            <person name="Varghese N."/>
            <person name="Submissions S."/>
        </authorList>
    </citation>
    <scope>NUCLEOTIDE SEQUENCE [LARGE SCALE GENOMIC DNA]</scope>
    <source>
        <strain evidence="5">DSM 17298</strain>
    </source>
</reference>
<dbReference type="InterPro" id="IPR007730">
    <property type="entry name" value="SPOR-like_dom"/>
</dbReference>
<feature type="transmembrane region" description="Helical" evidence="2">
    <location>
        <begin position="96"/>
        <end position="116"/>
    </location>
</feature>